<evidence type="ECO:0000256" key="4">
    <source>
        <dbReference type="ARBA" id="ARBA00023125"/>
    </source>
</evidence>
<comment type="caution">
    <text evidence="8">The sequence shown here is derived from an EMBL/GenBank/DDBJ whole genome shotgun (WGS) entry which is preliminary data.</text>
</comment>
<accession>A0A1X2I4P2</accession>
<dbReference type="PANTHER" id="PTHR13394">
    <property type="entry name" value="ORIGIN RECOGNITION COMPLEX SUBUNIT 6"/>
    <property type="match status" value="1"/>
</dbReference>
<sequence length="166" mass="18333">MNPLNHCLERLHLGDNTKLLERAKQYQSQCASKVPVKTFKGPNSQHVISIQLAYESLGFYDWNSKLAPELAGCSPKAYDTTMSAVRKLLNLQSTITFDTLGVTFGSTTMATHAQDLWSTFVQQHINQLGPAQQVSVKKQLESALWKAAAFYVCAKAVGVSEIDEVV</sequence>
<name>A0A1X2I4P2_9FUNG</name>
<feature type="domain" description="ORC6 first cyclin-like" evidence="6">
    <location>
        <begin position="8"/>
        <end position="92"/>
    </location>
</feature>
<dbReference type="OrthoDB" id="5552484at2759"/>
<dbReference type="AlphaFoldDB" id="A0A1X2I4P2"/>
<keyword evidence="9" id="KW-1185">Reference proteome</keyword>
<keyword evidence="3" id="KW-0235">DNA replication</keyword>
<keyword evidence="5" id="KW-0539">Nucleus</keyword>
<gene>
    <name evidence="8" type="ORF">BCR42DRAFT_334890</name>
</gene>
<dbReference type="Proteomes" id="UP000193560">
    <property type="component" value="Unassembled WGS sequence"/>
</dbReference>
<dbReference type="Gene3D" id="1.10.472.10">
    <property type="entry name" value="Cyclin-like"/>
    <property type="match status" value="1"/>
</dbReference>
<evidence type="ECO:0000256" key="5">
    <source>
        <dbReference type="ARBA" id="ARBA00023242"/>
    </source>
</evidence>
<protein>
    <submittedName>
        <fullName evidence="8">Uncharacterized protein</fullName>
    </submittedName>
</protein>
<organism evidence="8 9">
    <name type="scientific">Absidia repens</name>
    <dbReference type="NCBI Taxonomy" id="90262"/>
    <lineage>
        <taxon>Eukaryota</taxon>
        <taxon>Fungi</taxon>
        <taxon>Fungi incertae sedis</taxon>
        <taxon>Mucoromycota</taxon>
        <taxon>Mucoromycotina</taxon>
        <taxon>Mucoromycetes</taxon>
        <taxon>Mucorales</taxon>
        <taxon>Cunninghamellaceae</taxon>
        <taxon>Absidia</taxon>
    </lineage>
</organism>
<dbReference type="EMBL" id="MCGE01000028">
    <property type="protein sequence ID" value="ORZ09275.1"/>
    <property type="molecule type" value="Genomic_DNA"/>
</dbReference>
<evidence type="ECO:0000259" key="7">
    <source>
        <dbReference type="Pfam" id="PF21913"/>
    </source>
</evidence>
<evidence type="ECO:0000256" key="1">
    <source>
        <dbReference type="ARBA" id="ARBA00004123"/>
    </source>
</evidence>
<dbReference type="InterPro" id="IPR054113">
    <property type="entry name" value="ORC6_cyclin-like_2nd"/>
</dbReference>
<dbReference type="GO" id="GO:0005664">
    <property type="term" value="C:nuclear origin of replication recognition complex"/>
    <property type="evidence" value="ECO:0007669"/>
    <property type="project" value="InterPro"/>
</dbReference>
<comment type="similarity">
    <text evidence="2">Belongs to the ORC6 family.</text>
</comment>
<dbReference type="STRING" id="90262.A0A1X2I4P2"/>
<evidence type="ECO:0000313" key="8">
    <source>
        <dbReference type="EMBL" id="ORZ09275.1"/>
    </source>
</evidence>
<evidence type="ECO:0000256" key="2">
    <source>
        <dbReference type="ARBA" id="ARBA00010840"/>
    </source>
</evidence>
<dbReference type="Pfam" id="PF05460">
    <property type="entry name" value="ORC6"/>
    <property type="match status" value="1"/>
</dbReference>
<proteinExistence type="inferred from homology"/>
<evidence type="ECO:0000259" key="6">
    <source>
        <dbReference type="Pfam" id="PF05460"/>
    </source>
</evidence>
<evidence type="ECO:0000256" key="3">
    <source>
        <dbReference type="ARBA" id="ARBA00022705"/>
    </source>
</evidence>
<dbReference type="PANTHER" id="PTHR13394:SF0">
    <property type="entry name" value="ORIGIN RECOGNITION COMPLEX SUBUNIT 6"/>
    <property type="match status" value="1"/>
</dbReference>
<feature type="domain" description="ORC6 second cyclin-like" evidence="7">
    <location>
        <begin position="95"/>
        <end position="156"/>
    </location>
</feature>
<dbReference type="InterPro" id="IPR020529">
    <property type="entry name" value="ORC6_met/pln"/>
</dbReference>
<comment type="subcellular location">
    <subcellularLocation>
        <location evidence="1">Nucleus</location>
    </subcellularLocation>
</comment>
<dbReference type="GO" id="GO:0003677">
    <property type="term" value="F:DNA binding"/>
    <property type="evidence" value="ECO:0007669"/>
    <property type="project" value="UniProtKB-KW"/>
</dbReference>
<reference evidence="8 9" key="1">
    <citation type="submission" date="2016-07" db="EMBL/GenBank/DDBJ databases">
        <title>Pervasive Adenine N6-methylation of Active Genes in Fungi.</title>
        <authorList>
            <consortium name="DOE Joint Genome Institute"/>
            <person name="Mondo S.J."/>
            <person name="Dannebaum R.O."/>
            <person name="Kuo R.C."/>
            <person name="Labutti K."/>
            <person name="Haridas S."/>
            <person name="Kuo A."/>
            <person name="Salamov A."/>
            <person name="Ahrendt S.R."/>
            <person name="Lipzen A."/>
            <person name="Sullivan W."/>
            <person name="Andreopoulos W.B."/>
            <person name="Clum A."/>
            <person name="Lindquist E."/>
            <person name="Daum C."/>
            <person name="Ramamoorthy G.K."/>
            <person name="Gryganskyi A."/>
            <person name="Culley D."/>
            <person name="Magnuson J.K."/>
            <person name="James T.Y."/>
            <person name="O'Malley M.A."/>
            <person name="Stajich J.E."/>
            <person name="Spatafora J.W."/>
            <person name="Visel A."/>
            <person name="Grigoriev I.V."/>
        </authorList>
    </citation>
    <scope>NUCLEOTIDE SEQUENCE [LARGE SCALE GENOMIC DNA]</scope>
    <source>
        <strain evidence="8 9">NRRL 1336</strain>
    </source>
</reference>
<dbReference type="InterPro" id="IPR008721">
    <property type="entry name" value="ORC6_cyclin_first"/>
</dbReference>
<keyword evidence="4" id="KW-0238">DNA-binding</keyword>
<dbReference type="GO" id="GO:0006270">
    <property type="term" value="P:DNA replication initiation"/>
    <property type="evidence" value="ECO:0007669"/>
    <property type="project" value="TreeGrafter"/>
</dbReference>
<evidence type="ECO:0000313" key="9">
    <source>
        <dbReference type="Proteomes" id="UP000193560"/>
    </source>
</evidence>
<dbReference type="Pfam" id="PF21913">
    <property type="entry name" value="ORC6_2nd"/>
    <property type="match status" value="1"/>
</dbReference>